<reference evidence="3 4" key="1">
    <citation type="submission" date="2015-01" db="EMBL/GenBank/DDBJ databases">
        <title>The Genome Sequence of Cladophialophora immunda CBS83496.</title>
        <authorList>
            <consortium name="The Broad Institute Genomics Platform"/>
            <person name="Cuomo C."/>
            <person name="de Hoog S."/>
            <person name="Gorbushina A."/>
            <person name="Stielow B."/>
            <person name="Teixiera M."/>
            <person name="Abouelleil A."/>
            <person name="Chapman S.B."/>
            <person name="Priest M."/>
            <person name="Young S.K."/>
            <person name="Wortman J."/>
            <person name="Nusbaum C."/>
            <person name="Birren B."/>
        </authorList>
    </citation>
    <scope>NUCLEOTIDE SEQUENCE [LARGE SCALE GENOMIC DNA]</scope>
    <source>
        <strain evidence="3 4">CBS 83496</strain>
    </source>
</reference>
<dbReference type="RefSeq" id="XP_016248579.1">
    <property type="nucleotide sequence ID" value="XM_016395160.1"/>
</dbReference>
<dbReference type="EMBL" id="KN847043">
    <property type="protein sequence ID" value="KIW28363.1"/>
    <property type="molecule type" value="Genomic_DNA"/>
</dbReference>
<dbReference type="PANTHER" id="PTHR14195">
    <property type="entry name" value="G PATCH DOMAIN CONTAINING PROTEIN 2"/>
    <property type="match status" value="1"/>
</dbReference>
<proteinExistence type="predicted"/>
<feature type="region of interest" description="Disordered" evidence="1">
    <location>
        <begin position="1"/>
        <end position="263"/>
    </location>
</feature>
<keyword evidence="4" id="KW-1185">Reference proteome</keyword>
<dbReference type="GO" id="GO:0003676">
    <property type="term" value="F:nucleic acid binding"/>
    <property type="evidence" value="ECO:0007669"/>
    <property type="project" value="InterPro"/>
</dbReference>
<gene>
    <name evidence="3" type="ORF">PV07_08033</name>
</gene>
<evidence type="ECO:0000313" key="3">
    <source>
        <dbReference type="EMBL" id="KIW28363.1"/>
    </source>
</evidence>
<evidence type="ECO:0000313" key="4">
    <source>
        <dbReference type="Proteomes" id="UP000054466"/>
    </source>
</evidence>
<dbReference type="STRING" id="569365.A0A0D2CBD4"/>
<evidence type="ECO:0000259" key="2">
    <source>
        <dbReference type="PROSITE" id="PS50174"/>
    </source>
</evidence>
<protein>
    <recommendedName>
        <fullName evidence="2">G-patch domain-containing protein</fullName>
    </recommendedName>
</protein>
<feature type="region of interest" description="Disordered" evidence="1">
    <location>
        <begin position="488"/>
        <end position="517"/>
    </location>
</feature>
<dbReference type="VEuPathDB" id="FungiDB:PV07_08033"/>
<dbReference type="InterPro" id="IPR051189">
    <property type="entry name" value="Splicing_assoc_domain"/>
</dbReference>
<dbReference type="AlphaFoldDB" id="A0A0D2CBD4"/>
<organism evidence="3 4">
    <name type="scientific">Cladophialophora immunda</name>
    <dbReference type="NCBI Taxonomy" id="569365"/>
    <lineage>
        <taxon>Eukaryota</taxon>
        <taxon>Fungi</taxon>
        <taxon>Dikarya</taxon>
        <taxon>Ascomycota</taxon>
        <taxon>Pezizomycotina</taxon>
        <taxon>Eurotiomycetes</taxon>
        <taxon>Chaetothyriomycetidae</taxon>
        <taxon>Chaetothyriales</taxon>
        <taxon>Herpotrichiellaceae</taxon>
        <taxon>Cladophialophora</taxon>
    </lineage>
</organism>
<dbReference type="InterPro" id="IPR036867">
    <property type="entry name" value="R3H_dom_sf"/>
</dbReference>
<feature type="compositionally biased region" description="Basic and acidic residues" evidence="1">
    <location>
        <begin position="154"/>
        <end position="164"/>
    </location>
</feature>
<dbReference type="Pfam" id="PF01585">
    <property type="entry name" value="G-patch"/>
    <property type="match status" value="1"/>
</dbReference>
<dbReference type="HOGENOM" id="CLU_007254_1_0_1"/>
<feature type="region of interest" description="Disordered" evidence="1">
    <location>
        <begin position="416"/>
        <end position="452"/>
    </location>
</feature>
<feature type="compositionally biased region" description="Acidic residues" evidence="1">
    <location>
        <begin position="488"/>
        <end position="509"/>
    </location>
</feature>
<dbReference type="PROSITE" id="PS50174">
    <property type="entry name" value="G_PATCH"/>
    <property type="match status" value="1"/>
</dbReference>
<feature type="compositionally biased region" description="Basic and acidic residues" evidence="1">
    <location>
        <begin position="123"/>
        <end position="134"/>
    </location>
</feature>
<feature type="compositionally biased region" description="Basic and acidic residues" evidence="1">
    <location>
        <begin position="287"/>
        <end position="313"/>
    </location>
</feature>
<feature type="compositionally biased region" description="Basic and acidic residues" evidence="1">
    <location>
        <begin position="98"/>
        <end position="114"/>
    </location>
</feature>
<name>A0A0D2CBD4_9EURO</name>
<feature type="domain" description="G-patch" evidence="2">
    <location>
        <begin position="762"/>
        <end position="805"/>
    </location>
</feature>
<dbReference type="Gene3D" id="3.30.1370.50">
    <property type="entry name" value="R3H-like domain"/>
    <property type="match status" value="1"/>
</dbReference>
<feature type="compositionally biased region" description="Acidic residues" evidence="1">
    <location>
        <begin position="420"/>
        <end position="444"/>
    </location>
</feature>
<dbReference type="Proteomes" id="UP000054466">
    <property type="component" value="Unassembled WGS sequence"/>
</dbReference>
<dbReference type="InterPro" id="IPR000467">
    <property type="entry name" value="G_patch_dom"/>
</dbReference>
<evidence type="ECO:0000256" key="1">
    <source>
        <dbReference type="SAM" id="MobiDB-lite"/>
    </source>
</evidence>
<accession>A0A0D2CBD4</accession>
<dbReference type="GeneID" id="27347227"/>
<dbReference type="SMART" id="SM00443">
    <property type="entry name" value="G_patch"/>
    <property type="match status" value="1"/>
</dbReference>
<dbReference type="SUPFAM" id="SSF82708">
    <property type="entry name" value="R3H domain"/>
    <property type="match status" value="1"/>
</dbReference>
<dbReference type="InterPro" id="IPR001374">
    <property type="entry name" value="R3H_dom"/>
</dbReference>
<dbReference type="OrthoDB" id="21470at2759"/>
<feature type="compositionally biased region" description="Pro residues" evidence="1">
    <location>
        <begin position="197"/>
        <end position="213"/>
    </location>
</feature>
<sequence>MGPRQRAQARKKRNGGQQNHSPSPWRHGQSGSSKKVPAPFHRNLLHDWQDFSDSNSPHPPHSMLSMTQTARNTERHAMSWGSTRLREQRITFISAGDLKQEDIDEVAKDNEQTQKEATSSEETSDKQAQHKEIVPHVSENEDPINHNKSPVRSSVREPRARKDSVSSQSSEEILFAGRNNPPAKIVTNASVPSSEPTVPPEPRIAETKPPPQSSPAAIGLTTRDSSSSGLDKFKNILPPPRNQAFDRRGRLRGRPESLQKREEEEAIINDYIANLAVDDDSDEDEIPESKHSVKAGRRTEHFRFFDGATEQKVHLRPQKPSKSVRESTDVNQAIDWNSSDLQDFDDFSTTDEEIVEVSHVLRYRIRPTGPQYLVSPLGKDSNDPRWVPHGKLTSASAVDEIRIFEEIRRMRIQEFIGDSGDPESSDADELLDDLDDDMESENEENDRILERTARMTDEQIARALAKQEELGMGGDELLLFDGQVVEDDEVNNDDDDDNDDNDDDDDEFAAGDGFIPFSSKKHISSRVKSKKNRRERDTFPSATAFADALDQDPYGAFDIMDFDRPSLRPKKKGRKSDLPFELGVEDEELAERLRSTWNKDREKKAARKRERLEEREAALLEASERNHPVAIKAEIRQFLIEEVTTLKLAPMDAATRASVHRLAKSLKLKSKSEGKDGHGTGRYPVLTKSPHTPRYTIDTVWEIDALMSLRKFFPKDRISSYKSRVTATSGSARTRRGGGGAASGATYMNGDIVGASAPELGANNKGRAMLEKMGWVEGVGLGAVGNKGSLEAIKHVVKTTRAGLG</sequence>
<feature type="region of interest" description="Disordered" evidence="1">
    <location>
        <begin position="278"/>
        <end position="331"/>
    </location>
</feature>
<dbReference type="Pfam" id="PF01424">
    <property type="entry name" value="R3H"/>
    <property type="match status" value="1"/>
</dbReference>
<feature type="compositionally biased region" description="Basic and acidic residues" evidence="1">
    <location>
        <begin position="244"/>
        <end position="263"/>
    </location>
</feature>